<comment type="similarity">
    <text evidence="1 4">Belongs to the D-isomer specific 2-hydroxyacid dehydrogenase family.</text>
</comment>
<comment type="caution">
    <text evidence="7">The sequence shown here is derived from an EMBL/GenBank/DDBJ whole genome shotgun (WGS) entry which is preliminary data.</text>
</comment>
<name>A0A852SHW5_9MICO</name>
<keyword evidence="2 4" id="KW-0560">Oxidoreductase</keyword>
<dbReference type="Pfam" id="PF00389">
    <property type="entry name" value="2-Hacid_dh"/>
    <property type="match status" value="1"/>
</dbReference>
<sequence length="328" mass="34334">MMRAALAMDAHLPERFFTPNARAALATQLELAGDAAPTVAAALRSDLEVLITGWGVQALTRDDLDAMPKLRAIIHAGGGIGWIDGAAWERGILVASAADANAIPVAEYTFAMILLAAKDVPWVSRRYVQEQSDIDREADYPSIGAYGTSVGIVGASRVGSRVLASLATTAFETSLFDPYCSAERAAELGARKVDDLVEVASASRILSVHAPATDATQGLISREVLAALPDGATLINTARGALVDQDALVDELRSGRLRAILDVTTPEVLHSGHPLYELPNVVITPHLSGSAGNELFRLGDAVAENVARLAAGQSLVGAVSAADRARQV</sequence>
<feature type="domain" description="D-isomer specific 2-hydroxyacid dehydrogenase catalytic" evidence="5">
    <location>
        <begin position="46"/>
        <end position="319"/>
    </location>
</feature>
<reference evidence="7 8" key="1">
    <citation type="submission" date="2020-07" db="EMBL/GenBank/DDBJ databases">
        <title>Sequencing the genomes of 1000 actinobacteria strains.</title>
        <authorList>
            <person name="Klenk H.-P."/>
        </authorList>
    </citation>
    <scope>NUCLEOTIDE SEQUENCE [LARGE SCALE GENOMIC DNA]</scope>
    <source>
        <strain evidence="7 8">DSM 23870</strain>
    </source>
</reference>
<evidence type="ECO:0000313" key="7">
    <source>
        <dbReference type="EMBL" id="NYD67431.1"/>
    </source>
</evidence>
<keyword evidence="3" id="KW-0520">NAD</keyword>
<dbReference type="InterPro" id="IPR006139">
    <property type="entry name" value="D-isomer_2_OHA_DH_cat_dom"/>
</dbReference>
<evidence type="ECO:0000256" key="1">
    <source>
        <dbReference type="ARBA" id="ARBA00005854"/>
    </source>
</evidence>
<dbReference type="PANTHER" id="PTHR10996">
    <property type="entry name" value="2-HYDROXYACID DEHYDROGENASE-RELATED"/>
    <property type="match status" value="1"/>
</dbReference>
<evidence type="ECO:0000259" key="6">
    <source>
        <dbReference type="Pfam" id="PF02826"/>
    </source>
</evidence>
<accession>A0A852SHW5</accession>
<evidence type="ECO:0000256" key="3">
    <source>
        <dbReference type="ARBA" id="ARBA00023027"/>
    </source>
</evidence>
<dbReference type="PANTHER" id="PTHR10996:SF178">
    <property type="entry name" value="2-HYDROXYACID DEHYDROGENASE YGL185C-RELATED"/>
    <property type="match status" value="1"/>
</dbReference>
<dbReference type="GO" id="GO:0005829">
    <property type="term" value="C:cytosol"/>
    <property type="evidence" value="ECO:0007669"/>
    <property type="project" value="TreeGrafter"/>
</dbReference>
<dbReference type="GO" id="GO:0030267">
    <property type="term" value="F:glyoxylate reductase (NADPH) activity"/>
    <property type="evidence" value="ECO:0007669"/>
    <property type="project" value="TreeGrafter"/>
</dbReference>
<dbReference type="SUPFAM" id="SSF52283">
    <property type="entry name" value="Formate/glycerate dehydrogenase catalytic domain-like"/>
    <property type="match status" value="1"/>
</dbReference>
<dbReference type="Proteomes" id="UP000581087">
    <property type="component" value="Unassembled WGS sequence"/>
</dbReference>
<evidence type="ECO:0000259" key="5">
    <source>
        <dbReference type="Pfam" id="PF00389"/>
    </source>
</evidence>
<dbReference type="InterPro" id="IPR036291">
    <property type="entry name" value="NAD(P)-bd_dom_sf"/>
</dbReference>
<evidence type="ECO:0000256" key="2">
    <source>
        <dbReference type="ARBA" id="ARBA00023002"/>
    </source>
</evidence>
<dbReference type="SUPFAM" id="SSF51735">
    <property type="entry name" value="NAD(P)-binding Rossmann-fold domains"/>
    <property type="match status" value="1"/>
</dbReference>
<organism evidence="7 8">
    <name type="scientific">Agromyces atrinae</name>
    <dbReference type="NCBI Taxonomy" id="592376"/>
    <lineage>
        <taxon>Bacteria</taxon>
        <taxon>Bacillati</taxon>
        <taxon>Actinomycetota</taxon>
        <taxon>Actinomycetes</taxon>
        <taxon>Micrococcales</taxon>
        <taxon>Microbacteriaceae</taxon>
        <taxon>Agromyces</taxon>
    </lineage>
</organism>
<dbReference type="CDD" id="cd12167">
    <property type="entry name" value="2-Hacid_dh_8"/>
    <property type="match status" value="1"/>
</dbReference>
<proteinExistence type="inferred from homology"/>
<dbReference type="InterPro" id="IPR006140">
    <property type="entry name" value="D-isomer_DH_NAD-bd"/>
</dbReference>
<protein>
    <submittedName>
        <fullName evidence="7">Phosphoglycerate dehydrogenase-like enzyme</fullName>
    </submittedName>
</protein>
<gene>
    <name evidence="7" type="ORF">BJ972_001950</name>
</gene>
<dbReference type="AlphaFoldDB" id="A0A852SHW5"/>
<dbReference type="Gene3D" id="3.40.50.720">
    <property type="entry name" value="NAD(P)-binding Rossmann-like Domain"/>
    <property type="match status" value="2"/>
</dbReference>
<feature type="domain" description="D-isomer specific 2-hydroxyacid dehydrogenase NAD-binding" evidence="6">
    <location>
        <begin position="110"/>
        <end position="288"/>
    </location>
</feature>
<dbReference type="Pfam" id="PF02826">
    <property type="entry name" value="2-Hacid_dh_C"/>
    <property type="match status" value="1"/>
</dbReference>
<evidence type="ECO:0000313" key="8">
    <source>
        <dbReference type="Proteomes" id="UP000581087"/>
    </source>
</evidence>
<dbReference type="InterPro" id="IPR050223">
    <property type="entry name" value="D-isomer_2-hydroxyacid_DH"/>
</dbReference>
<dbReference type="GO" id="GO:0016618">
    <property type="term" value="F:hydroxypyruvate reductase [NAD(P)H] activity"/>
    <property type="evidence" value="ECO:0007669"/>
    <property type="project" value="TreeGrafter"/>
</dbReference>
<dbReference type="GO" id="GO:0051287">
    <property type="term" value="F:NAD binding"/>
    <property type="evidence" value="ECO:0007669"/>
    <property type="project" value="InterPro"/>
</dbReference>
<evidence type="ECO:0000256" key="4">
    <source>
        <dbReference type="RuleBase" id="RU003719"/>
    </source>
</evidence>
<dbReference type="EMBL" id="JACCBI010000001">
    <property type="protein sequence ID" value="NYD67431.1"/>
    <property type="molecule type" value="Genomic_DNA"/>
</dbReference>
<dbReference type="RefSeq" id="WP_241830708.1">
    <property type="nucleotide sequence ID" value="NZ_JACCBI010000001.1"/>
</dbReference>